<keyword evidence="3" id="KW-1185">Reference proteome</keyword>
<reference evidence="3" key="1">
    <citation type="submission" date="2019-01" db="EMBL/GenBank/DDBJ databases">
        <title>Cytophagaceae bacterium strain CAR-16.</title>
        <authorList>
            <person name="Chen W.-M."/>
        </authorList>
    </citation>
    <scope>NUCLEOTIDE SEQUENCE [LARGE SCALE GENOMIC DNA]</scope>
    <source>
        <strain evidence="3">LLJ-11</strain>
    </source>
</reference>
<proteinExistence type="predicted"/>
<dbReference type="Pfam" id="PF00535">
    <property type="entry name" value="Glycos_transf_2"/>
    <property type="match status" value="1"/>
</dbReference>
<sequence length="284" mass="33133">MIHNNPKVSVVIPCYNDKDYIQETVQSVLNQTFQDFEIIIVDDGSDEATKRVLSGFKNEKLQIITQLNQGSSIARNNGFKVAKAEYILTLDGDDTFDTRFLEKAVPILDENQRIGAVSCYCNIFVNNHQIIHQHSPKGGSVDDFLFDNNSVSFALIRKKCWETIGGYDEKMKNGFEDWEFWIALTKSGWTIFTIPEFLFNYRQKEAQLSLDKASKIYHREANLKYIYLKHQELYQKHFTETVTYLTDLADRNKKNELKYKNAIEFKIGKLILQPFRYIKNCFKS</sequence>
<dbReference type="InterPro" id="IPR001173">
    <property type="entry name" value="Glyco_trans_2-like"/>
</dbReference>
<dbReference type="GO" id="GO:0016740">
    <property type="term" value="F:transferase activity"/>
    <property type="evidence" value="ECO:0007669"/>
    <property type="project" value="UniProtKB-KW"/>
</dbReference>
<keyword evidence="2" id="KW-0808">Transferase</keyword>
<dbReference type="AlphaFoldDB" id="A0A4Q1K0T2"/>
<dbReference type="Gene3D" id="3.90.550.10">
    <property type="entry name" value="Spore Coat Polysaccharide Biosynthesis Protein SpsA, Chain A"/>
    <property type="match status" value="1"/>
</dbReference>
<dbReference type="EMBL" id="SBKO01000004">
    <property type="protein sequence ID" value="RXR17757.1"/>
    <property type="molecule type" value="Genomic_DNA"/>
</dbReference>
<dbReference type="InterPro" id="IPR029044">
    <property type="entry name" value="Nucleotide-diphossugar_trans"/>
</dbReference>
<feature type="domain" description="Glycosyltransferase 2-like" evidence="1">
    <location>
        <begin position="9"/>
        <end position="138"/>
    </location>
</feature>
<dbReference type="PANTHER" id="PTHR43685">
    <property type="entry name" value="GLYCOSYLTRANSFERASE"/>
    <property type="match status" value="1"/>
</dbReference>
<dbReference type="Proteomes" id="UP000290283">
    <property type="component" value="Unassembled WGS sequence"/>
</dbReference>
<evidence type="ECO:0000259" key="1">
    <source>
        <dbReference type="Pfam" id="PF00535"/>
    </source>
</evidence>
<dbReference type="SUPFAM" id="SSF53448">
    <property type="entry name" value="Nucleotide-diphospho-sugar transferases"/>
    <property type="match status" value="1"/>
</dbReference>
<accession>A0A4Q1K0T2</accession>
<dbReference type="PANTHER" id="PTHR43685:SF2">
    <property type="entry name" value="GLYCOSYLTRANSFERASE 2-LIKE DOMAIN-CONTAINING PROTEIN"/>
    <property type="match status" value="1"/>
</dbReference>
<organism evidence="2 3">
    <name type="scientific">Flavobacterium amnicola</name>
    <dbReference type="NCBI Taxonomy" id="2506422"/>
    <lineage>
        <taxon>Bacteria</taxon>
        <taxon>Pseudomonadati</taxon>
        <taxon>Bacteroidota</taxon>
        <taxon>Flavobacteriia</taxon>
        <taxon>Flavobacteriales</taxon>
        <taxon>Flavobacteriaceae</taxon>
        <taxon>Flavobacterium</taxon>
    </lineage>
</organism>
<dbReference type="RefSeq" id="WP_129436185.1">
    <property type="nucleotide sequence ID" value="NZ_SBKO01000004.1"/>
</dbReference>
<gene>
    <name evidence="2" type="ORF">EQG63_09750</name>
</gene>
<protein>
    <submittedName>
        <fullName evidence="2">Glycosyltransferase family 2 protein</fullName>
    </submittedName>
</protein>
<evidence type="ECO:0000313" key="2">
    <source>
        <dbReference type="EMBL" id="RXR17757.1"/>
    </source>
</evidence>
<dbReference type="InterPro" id="IPR050834">
    <property type="entry name" value="Glycosyltransf_2"/>
</dbReference>
<evidence type="ECO:0000313" key="3">
    <source>
        <dbReference type="Proteomes" id="UP000290283"/>
    </source>
</evidence>
<dbReference type="OrthoDB" id="597270at2"/>
<name>A0A4Q1K0T2_9FLAO</name>
<comment type="caution">
    <text evidence="2">The sequence shown here is derived from an EMBL/GenBank/DDBJ whole genome shotgun (WGS) entry which is preliminary data.</text>
</comment>
<dbReference type="CDD" id="cd00761">
    <property type="entry name" value="Glyco_tranf_GTA_type"/>
    <property type="match status" value="1"/>
</dbReference>